<dbReference type="AlphaFoldDB" id="A0A699HCB1"/>
<evidence type="ECO:0000313" key="2">
    <source>
        <dbReference type="EMBL" id="GEX81504.1"/>
    </source>
</evidence>
<dbReference type="CDD" id="cd09272">
    <property type="entry name" value="RNase_HI_RT_Ty1"/>
    <property type="match status" value="1"/>
</dbReference>
<comment type="caution">
    <text evidence="2">The sequence shown here is derived from an EMBL/GenBank/DDBJ whole genome shotgun (WGS) entry which is preliminary data.</text>
</comment>
<proteinExistence type="predicted"/>
<accession>A0A699HCB1</accession>
<protein>
    <submittedName>
        <fullName evidence="2">Retrovirus-related Pol polyprotein from transposon TNT 1-94</fullName>
    </submittedName>
</protein>
<dbReference type="EMBL" id="BKCJ010131914">
    <property type="protein sequence ID" value="GEX81504.1"/>
    <property type="molecule type" value="Genomic_DNA"/>
</dbReference>
<sequence length="469" mass="53284">MGEPTIEEYMTKTRDSYELGIARPKINEKALFELKSQFLKELHDNTFSGSDNEDSAIPTVSAANAGVAIQEMAGHYKKWQDKKSNRTRSTGTFDGLAAIQAQLNNLRREIKKVNEKFKFMAEYAKRHEENSKLIKEIQVSTDAAIRNQGASIKALEIQIGKMSKMVYALSLREWMELDLEARLIGEDLILNRSLDPLYEDYVELNDFNEPLMLRRNQVDDLEPTIEEGRIVDESMMDKVITRKYVIDLATYACLLDTTPSATPLDPNKKLLTVDGNPLPNPSYYRSLVGKLLYLTITRPDLSFATQALSQFLQQPRTTLMKALIKVIRYIKLSIGQGLILPRKNNLHLTAYCNSDWASCSFTRKYVTSYGIFLGSCLMSWQSKKQTVVSKSSTEAEYKALDGNTCKVIRIQGLLKEFQFSIPIPIQMMCGSACSIAIASNPVHHSRTKHIEIDCYFVRDKIKARQIFPN</sequence>
<keyword evidence="1" id="KW-0175">Coiled coil</keyword>
<dbReference type="SUPFAM" id="SSF56672">
    <property type="entry name" value="DNA/RNA polymerases"/>
    <property type="match status" value="1"/>
</dbReference>
<organism evidence="2">
    <name type="scientific">Tanacetum cinerariifolium</name>
    <name type="common">Dalmatian daisy</name>
    <name type="synonym">Chrysanthemum cinerariifolium</name>
    <dbReference type="NCBI Taxonomy" id="118510"/>
    <lineage>
        <taxon>Eukaryota</taxon>
        <taxon>Viridiplantae</taxon>
        <taxon>Streptophyta</taxon>
        <taxon>Embryophyta</taxon>
        <taxon>Tracheophyta</taxon>
        <taxon>Spermatophyta</taxon>
        <taxon>Magnoliopsida</taxon>
        <taxon>eudicotyledons</taxon>
        <taxon>Gunneridae</taxon>
        <taxon>Pentapetalae</taxon>
        <taxon>asterids</taxon>
        <taxon>campanulids</taxon>
        <taxon>Asterales</taxon>
        <taxon>Asteraceae</taxon>
        <taxon>Asteroideae</taxon>
        <taxon>Anthemideae</taxon>
        <taxon>Anthemidinae</taxon>
        <taxon>Tanacetum</taxon>
    </lineage>
</organism>
<dbReference type="InterPro" id="IPR043502">
    <property type="entry name" value="DNA/RNA_pol_sf"/>
</dbReference>
<name>A0A699HCB1_TANCI</name>
<feature type="coiled-coil region" evidence="1">
    <location>
        <begin position="96"/>
        <end position="123"/>
    </location>
</feature>
<dbReference type="PANTHER" id="PTHR11439">
    <property type="entry name" value="GAG-POL-RELATED RETROTRANSPOSON"/>
    <property type="match status" value="1"/>
</dbReference>
<gene>
    <name evidence="2" type="ORF">Tci_353479</name>
</gene>
<evidence type="ECO:0000256" key="1">
    <source>
        <dbReference type="SAM" id="Coils"/>
    </source>
</evidence>
<reference evidence="2" key="1">
    <citation type="journal article" date="2019" name="Sci. Rep.">
        <title>Draft genome of Tanacetum cinerariifolium, the natural source of mosquito coil.</title>
        <authorList>
            <person name="Yamashiro T."/>
            <person name="Shiraishi A."/>
            <person name="Satake H."/>
            <person name="Nakayama K."/>
        </authorList>
    </citation>
    <scope>NUCLEOTIDE SEQUENCE</scope>
</reference>
<dbReference type="PANTHER" id="PTHR11439:SF445">
    <property type="entry name" value="GAG-PRE-INTEGRASE DOMAIN-CONTAINING PROTEIN"/>
    <property type="match status" value="1"/>
</dbReference>